<evidence type="ECO:0008006" key="6">
    <source>
        <dbReference type="Google" id="ProtNLM"/>
    </source>
</evidence>
<dbReference type="InterPro" id="IPR046112">
    <property type="entry name" value="DUF6049"/>
</dbReference>
<evidence type="ECO:0000256" key="2">
    <source>
        <dbReference type="SAM" id="Phobius"/>
    </source>
</evidence>
<feature type="signal peptide" evidence="3">
    <location>
        <begin position="1"/>
        <end position="30"/>
    </location>
</feature>
<accession>A0A0A0BYQ0</accession>
<feature type="chain" id="PRO_5038703927" description="Glycoprotein" evidence="3">
    <location>
        <begin position="31"/>
        <end position="703"/>
    </location>
</feature>
<dbReference type="Proteomes" id="UP000054314">
    <property type="component" value="Unassembled WGS sequence"/>
</dbReference>
<keyword evidence="3" id="KW-0732">Signal</keyword>
<keyword evidence="2" id="KW-0472">Membrane</keyword>
<proteinExistence type="predicted"/>
<sequence length="703" mass="74036">MSARPRAAHLLGTVLALMATMVVLTAPAQATLVDPEDPPHPVDVVLDELDPPVLEPGQDLRVHLTLTNTGATTLEEPRVVVHLDRGSFISRSSLDRWRGADPEGPLGAAIVNHDLDEPLDPGASVEVVVDVPATTVGLRTGQASWGPRGLGAQVVDVADPARARLGVVRTFLVWLPVEDVGTTYLSVATPLVGARPDGTAQAWVDELETLTGPEGRLRDVLTATAEHTGVTWVVDPWLVDATSGSLAGVTQQHARRWALDLLDAAEGHEVDLLPYTDPDVAALAHAGAWDLLDLARDHAAGRAADGYLPPEAVVSVAWPVDPLPDLATAAFVGADPLVVAPGALPTPGILTYTPTGRTTITAQGRDVTVLTPDLRLSRAVQDGSMAWTPADDTTGTLSPAAAAQDLLAETAVITRERPADPRHLLVTTTRDWHPDPAVTRAQLTALEAAPWVVLEPLGTLVGASDAPVDRGTLPERMRHPAQIPADQLALVSGAVDERERYASMLEDPETLLAATAVERLAPASAAWREDPVGRSEMIARTTSATATLRDSVTVVAGGPINLISPTGDLRLRVTNAWPEPVTVRVGLRPDDSRLRADTDVEVTVPGSGETTAAVPVHGIQTADVVTTVELRTPTGDVIDDSTVMTVRVRAEWEGIGTAVIGVLLGLGLVIGVIRTVRRGRTGTRAEPQSEAGPDDLSPEEGTW</sequence>
<organism evidence="4 5">
    <name type="scientific">Cellulomonas bogoriensis 69B4 = DSM 16987</name>
    <dbReference type="NCBI Taxonomy" id="1386082"/>
    <lineage>
        <taxon>Bacteria</taxon>
        <taxon>Bacillati</taxon>
        <taxon>Actinomycetota</taxon>
        <taxon>Actinomycetes</taxon>
        <taxon>Micrococcales</taxon>
        <taxon>Cellulomonadaceae</taxon>
        <taxon>Cellulomonas</taxon>
    </lineage>
</organism>
<keyword evidence="2" id="KW-0812">Transmembrane</keyword>
<keyword evidence="5" id="KW-1185">Reference proteome</keyword>
<evidence type="ECO:0000313" key="5">
    <source>
        <dbReference type="Proteomes" id="UP000054314"/>
    </source>
</evidence>
<feature type="region of interest" description="Disordered" evidence="1">
    <location>
        <begin position="679"/>
        <end position="703"/>
    </location>
</feature>
<protein>
    <recommendedName>
        <fullName evidence="6">Glycoprotein</fullName>
    </recommendedName>
</protein>
<comment type="caution">
    <text evidence="4">The sequence shown here is derived from an EMBL/GenBank/DDBJ whole genome shotgun (WGS) entry which is preliminary data.</text>
</comment>
<dbReference type="Pfam" id="PF19516">
    <property type="entry name" value="DUF6049"/>
    <property type="match status" value="1"/>
</dbReference>
<keyword evidence="2" id="KW-1133">Transmembrane helix</keyword>
<feature type="compositionally biased region" description="Acidic residues" evidence="1">
    <location>
        <begin position="692"/>
        <end position="703"/>
    </location>
</feature>
<dbReference type="EMBL" id="AXCZ01000070">
    <property type="protein sequence ID" value="KGM13061.1"/>
    <property type="molecule type" value="Genomic_DNA"/>
</dbReference>
<dbReference type="RefSeq" id="WP_035060050.1">
    <property type="nucleotide sequence ID" value="NZ_AXCZ01000070.1"/>
</dbReference>
<evidence type="ECO:0000256" key="1">
    <source>
        <dbReference type="SAM" id="MobiDB-lite"/>
    </source>
</evidence>
<dbReference type="OrthoDB" id="3267347at2"/>
<reference evidence="4 5" key="1">
    <citation type="submission" date="2013-08" db="EMBL/GenBank/DDBJ databases">
        <title>Genome sequencing of Cellulomonas bogoriensis 69B4.</title>
        <authorList>
            <person name="Chen F."/>
            <person name="Li Y."/>
            <person name="Wang G."/>
        </authorList>
    </citation>
    <scope>NUCLEOTIDE SEQUENCE [LARGE SCALE GENOMIC DNA]</scope>
    <source>
        <strain evidence="4 5">69B4</strain>
    </source>
</reference>
<gene>
    <name evidence="4" type="ORF">N869_16365</name>
</gene>
<evidence type="ECO:0000313" key="4">
    <source>
        <dbReference type="EMBL" id="KGM13061.1"/>
    </source>
</evidence>
<name>A0A0A0BYQ0_9CELL</name>
<evidence type="ECO:0000256" key="3">
    <source>
        <dbReference type="SAM" id="SignalP"/>
    </source>
</evidence>
<feature type="transmembrane region" description="Helical" evidence="2">
    <location>
        <begin position="654"/>
        <end position="673"/>
    </location>
</feature>
<dbReference type="AlphaFoldDB" id="A0A0A0BYQ0"/>